<evidence type="ECO:0000256" key="1">
    <source>
        <dbReference type="SAM" id="SignalP"/>
    </source>
</evidence>
<dbReference type="EMBL" id="JAVREM010000083">
    <property type="protein sequence ID" value="MDT0323047.1"/>
    <property type="molecule type" value="Genomic_DNA"/>
</dbReference>
<dbReference type="PROSITE" id="PS51318">
    <property type="entry name" value="TAT"/>
    <property type="match status" value="1"/>
</dbReference>
<organism evidence="2 3">
    <name type="scientific">Streptomyces millisiae</name>
    <dbReference type="NCBI Taxonomy" id="3075542"/>
    <lineage>
        <taxon>Bacteria</taxon>
        <taxon>Bacillati</taxon>
        <taxon>Actinomycetota</taxon>
        <taxon>Actinomycetes</taxon>
        <taxon>Kitasatosporales</taxon>
        <taxon>Streptomycetaceae</taxon>
        <taxon>Streptomyces</taxon>
    </lineage>
</organism>
<evidence type="ECO:0008006" key="4">
    <source>
        <dbReference type="Google" id="ProtNLM"/>
    </source>
</evidence>
<keyword evidence="3" id="KW-1185">Reference proteome</keyword>
<protein>
    <recommendedName>
        <fullName evidence="4">Lyase</fullName>
    </recommendedName>
</protein>
<feature type="chain" id="PRO_5045291828" description="Lyase" evidence="1">
    <location>
        <begin position="31"/>
        <end position="611"/>
    </location>
</feature>
<dbReference type="InterPro" id="IPR006311">
    <property type="entry name" value="TAT_signal"/>
</dbReference>
<evidence type="ECO:0000313" key="2">
    <source>
        <dbReference type="EMBL" id="MDT0323047.1"/>
    </source>
</evidence>
<accession>A0ABU2LZM3</accession>
<name>A0ABU2LZM3_9ACTN</name>
<keyword evidence="1" id="KW-0732">Signal</keyword>
<evidence type="ECO:0000313" key="3">
    <source>
        <dbReference type="Proteomes" id="UP001183420"/>
    </source>
</evidence>
<dbReference type="RefSeq" id="WP_311604046.1">
    <property type="nucleotide sequence ID" value="NZ_JAVREM010000083.1"/>
</dbReference>
<sequence>MSMDRRRFVMGTAVGTAAVGAVSGVGPAFAAAPAAAGTGAAGEQRAPEDGAFLDLITAEGDRLVPDVLASYRANLVTINARGTARAIRRLAAAWVWERSAHHHDETLVAPMAEMAEALADYQHDDGLFDQGNLHSPPDTAFSIGDLCIVLSLLGEDDDARTAGVRETVGRIVRAAGPAMAEGGVHTPNHRWKICGVLAQVNALFPDRRYPRRIDQWLAEGIDQYPGGQYSERSATYASVVTGYSLLTVARLADRPELYENVRRNLRVTRFLLEPNGEVVTVHSRRQDQTRQRSIVDYWLLYRELAIHDRDPELAAVARDIERRIVELPGGEDPTGDALARVLHHRELAGRLPGSGLPPTRYEHHDTDTALFRSRRGTRTFTLFGGTDFAEIPTFASGLSTNPTFLAFRRGAAILDSVRLAPQFFSLGHFRSEGLERASGGGWRLHSRVRAAYHLPLPPQHRREDGDYALTDDPRFWSAMDFPHRPKTYLTLRTEVVVRESGDGLDVSFQVDESEVPLAIELAFRPGGELSGSGLTAVQGQADTHQLVSGEASYTVGDDRITFGPGNGSGPGQPPVVDPGERYTWLGGNLTPTGPRVLITGRTPFRYRLTLR</sequence>
<proteinExistence type="predicted"/>
<gene>
    <name evidence="2" type="ORF">RNC47_32525</name>
</gene>
<feature type="signal peptide" evidence="1">
    <location>
        <begin position="1"/>
        <end position="30"/>
    </location>
</feature>
<comment type="caution">
    <text evidence="2">The sequence shown here is derived from an EMBL/GenBank/DDBJ whole genome shotgun (WGS) entry which is preliminary data.</text>
</comment>
<reference evidence="3" key="1">
    <citation type="submission" date="2023-07" db="EMBL/GenBank/DDBJ databases">
        <title>30 novel species of actinomycetes from the DSMZ collection.</title>
        <authorList>
            <person name="Nouioui I."/>
        </authorList>
    </citation>
    <scope>NUCLEOTIDE SEQUENCE [LARGE SCALE GENOMIC DNA]</scope>
    <source>
        <strain evidence="3">DSM 44918</strain>
    </source>
</reference>
<dbReference type="Proteomes" id="UP001183420">
    <property type="component" value="Unassembled WGS sequence"/>
</dbReference>